<comment type="caution">
    <text evidence="1">The sequence shown here is derived from an EMBL/GenBank/DDBJ whole genome shotgun (WGS) entry which is preliminary data.</text>
</comment>
<dbReference type="Proteomes" id="UP000239711">
    <property type="component" value="Unassembled WGS sequence"/>
</dbReference>
<evidence type="ECO:0000313" key="2">
    <source>
        <dbReference type="Proteomes" id="UP000239711"/>
    </source>
</evidence>
<sequence>MRTFLIAIIIGVLSFSYAPIRAQEEQEASRVLLKGIGGKDKWDSTNYILFTANGNDAKYFQDARRFLINTKSGQARFEGKTNDGNNVVSLFNFKTGKLTKLFINGNEVTQAGSKTSEHFTRVTEQFKKDYTFLFLPVLIEQPETKTGKTSTTIFNAEKLNSLPFQLRGGASGEILFNGETGWIKQFVDKEGHTYLVNGYKDIGGGLFLPTTFTNLKNNEKSIVFSTVAAFTEMEESRFSTL</sequence>
<dbReference type="AlphaFoldDB" id="A0A2S9J0X9"/>
<protein>
    <submittedName>
        <fullName evidence="1">Uncharacterized protein</fullName>
    </submittedName>
</protein>
<keyword evidence="2" id="KW-1185">Reference proteome</keyword>
<accession>A0A2S9J0X9</accession>
<name>A0A2S9J0X9_9SPHI</name>
<proteinExistence type="predicted"/>
<evidence type="ECO:0000313" key="1">
    <source>
        <dbReference type="EMBL" id="PRD46404.1"/>
    </source>
</evidence>
<dbReference type="EMBL" id="PVBQ01000014">
    <property type="protein sequence ID" value="PRD46404.1"/>
    <property type="molecule type" value="Genomic_DNA"/>
</dbReference>
<reference evidence="1 2" key="1">
    <citation type="submission" date="2018-02" db="EMBL/GenBank/DDBJ databases">
        <title>The draft genome of Sphingobacterium sp. 5JN-11.</title>
        <authorList>
            <person name="Liu L."/>
            <person name="Li L."/>
            <person name="Liang L."/>
            <person name="Zhang X."/>
            <person name="Wang T."/>
        </authorList>
    </citation>
    <scope>NUCLEOTIDE SEQUENCE [LARGE SCALE GENOMIC DNA]</scope>
    <source>
        <strain evidence="1 2">5JN-11</strain>
    </source>
</reference>
<dbReference type="RefSeq" id="WP_105717947.1">
    <property type="nucleotide sequence ID" value="NZ_PVBQ01000014.1"/>
</dbReference>
<organism evidence="1 2">
    <name type="scientific">Sphingobacterium haloxyli</name>
    <dbReference type="NCBI Taxonomy" id="2100533"/>
    <lineage>
        <taxon>Bacteria</taxon>
        <taxon>Pseudomonadati</taxon>
        <taxon>Bacteroidota</taxon>
        <taxon>Sphingobacteriia</taxon>
        <taxon>Sphingobacteriales</taxon>
        <taxon>Sphingobacteriaceae</taxon>
        <taxon>Sphingobacterium</taxon>
    </lineage>
</organism>
<dbReference type="OrthoDB" id="705316at2"/>
<gene>
    <name evidence="1" type="ORF">C5745_15635</name>
</gene>